<comment type="caution">
    <text evidence="3">The sequence shown here is derived from an EMBL/GenBank/DDBJ whole genome shotgun (WGS) entry which is preliminary data.</text>
</comment>
<dbReference type="Proteomes" id="UP000383932">
    <property type="component" value="Unassembled WGS sequence"/>
</dbReference>
<dbReference type="Gene3D" id="2.80.10.50">
    <property type="match status" value="2"/>
</dbReference>
<keyword evidence="1" id="KW-0175">Coiled coil</keyword>
<dbReference type="PANTHER" id="PTHR23159:SF31">
    <property type="entry name" value="CENTROSOME-ASSOCIATED PROTEIN CEP250 ISOFORM X1"/>
    <property type="match status" value="1"/>
</dbReference>
<keyword evidence="4" id="KW-1185">Reference proteome</keyword>
<evidence type="ECO:0000313" key="3">
    <source>
        <dbReference type="EMBL" id="KAB5593264.1"/>
    </source>
</evidence>
<feature type="region of interest" description="Disordered" evidence="2">
    <location>
        <begin position="457"/>
        <end position="476"/>
    </location>
</feature>
<evidence type="ECO:0000313" key="4">
    <source>
        <dbReference type="Proteomes" id="UP000383932"/>
    </source>
</evidence>
<feature type="region of interest" description="Disordered" evidence="2">
    <location>
        <begin position="241"/>
        <end position="262"/>
    </location>
</feature>
<evidence type="ECO:0000256" key="1">
    <source>
        <dbReference type="SAM" id="Coils"/>
    </source>
</evidence>
<dbReference type="PANTHER" id="PTHR23159">
    <property type="entry name" value="CENTROSOMAL PROTEIN 2"/>
    <property type="match status" value="1"/>
</dbReference>
<feature type="compositionally biased region" description="Polar residues" evidence="2">
    <location>
        <begin position="461"/>
        <end position="471"/>
    </location>
</feature>
<proteinExistence type="predicted"/>
<feature type="coiled-coil region" evidence="1">
    <location>
        <begin position="480"/>
        <end position="542"/>
    </location>
</feature>
<feature type="coiled-coil region" evidence="1">
    <location>
        <begin position="171"/>
        <end position="233"/>
    </location>
</feature>
<sequence length="555" mass="62249">MLVPTRCDFVTVGPKTLDKEWLIRPSGGYYEIQDNRTERYLTVIGDGINFRLGLDKPSRRIPQLWDIVGDYSSETDRVYTIKLVGRDLNHMLEMSSLPSILNRTPVQLSCDNWGSTVTKWRLNKLGPLSPGRLDPTEALAAASSIDLPIAQSMDTLHPEFGSGTTSRDQLLAELTEQITQYNAQLAELTAQITSQAQKLVAMSQEVQDAKKKINEKEREVEDKERQIRRLTKTVEEKDVWSQSQALDGVGTSGGGDGENVSNEVSTLREKVERLEGLVTQIFVINRSLLLERPRSDNMSDASIEPGIFTIISFGWQSEMLVPTGRNFLVFGSKALDKEWLIRHSEGYYEIQDVRTRRYLTLLEEQGVVTVGLDERNPCLWDIVYKTPGLYSIKLMGSKYMLNMSNCPSQLNRTPIQISADNSDGTGPLWELNRLGPLPPGRPDAAELPAIASLTGLAAGQSADTSHSQPGSETEPKNQLFAQLADEIAQYNNRLAELTTQIATQSQQLARMSQEIQNQRQENEDKERRIRELIKAVEEKDSQLRAYARLAHGNQS</sequence>
<evidence type="ECO:0000256" key="2">
    <source>
        <dbReference type="SAM" id="MobiDB-lite"/>
    </source>
</evidence>
<dbReference type="OrthoDB" id="3228793at2759"/>
<name>A0A5N5QNK2_9AGAM</name>
<dbReference type="Gene3D" id="1.10.287.1490">
    <property type="match status" value="1"/>
</dbReference>
<dbReference type="SUPFAM" id="SSF144284">
    <property type="entry name" value="Sec2 N-terminal region"/>
    <property type="match status" value="1"/>
</dbReference>
<reference evidence="3 4" key="1">
    <citation type="journal article" date="2019" name="Fungal Biol. Biotechnol.">
        <title>Draft genome sequence of fastidious pathogen Ceratobasidium theobromae, which causes vascular-streak dieback in Theobroma cacao.</title>
        <authorList>
            <person name="Ali S.S."/>
            <person name="Asman A."/>
            <person name="Shao J."/>
            <person name="Firmansyah A.P."/>
            <person name="Susilo A.W."/>
            <person name="Rosmana A."/>
            <person name="McMahon P."/>
            <person name="Junaid M."/>
            <person name="Guest D."/>
            <person name="Kheng T.Y."/>
            <person name="Meinhardt L.W."/>
            <person name="Bailey B.A."/>
        </authorList>
    </citation>
    <scope>NUCLEOTIDE SEQUENCE [LARGE SCALE GENOMIC DNA]</scope>
    <source>
        <strain evidence="3 4">CT2</strain>
    </source>
</reference>
<protein>
    <submittedName>
        <fullName evidence="3">Uncharacterized protein</fullName>
    </submittedName>
</protein>
<accession>A0A5N5QNK2</accession>
<organism evidence="3 4">
    <name type="scientific">Ceratobasidium theobromae</name>
    <dbReference type="NCBI Taxonomy" id="1582974"/>
    <lineage>
        <taxon>Eukaryota</taxon>
        <taxon>Fungi</taxon>
        <taxon>Dikarya</taxon>
        <taxon>Basidiomycota</taxon>
        <taxon>Agaricomycotina</taxon>
        <taxon>Agaricomycetes</taxon>
        <taxon>Cantharellales</taxon>
        <taxon>Ceratobasidiaceae</taxon>
        <taxon>Ceratobasidium</taxon>
    </lineage>
</organism>
<dbReference type="AlphaFoldDB" id="A0A5N5QNK2"/>
<gene>
    <name evidence="3" type="ORF">CTheo_3267</name>
</gene>
<dbReference type="EMBL" id="SSOP01000041">
    <property type="protein sequence ID" value="KAB5593264.1"/>
    <property type="molecule type" value="Genomic_DNA"/>
</dbReference>